<proteinExistence type="predicted"/>
<gene>
    <name evidence="1" type="ORF">S12H4_05351</name>
</gene>
<name>X1Q5J6_9ZZZZ</name>
<dbReference type="AlphaFoldDB" id="X1Q5J6"/>
<evidence type="ECO:0000313" key="1">
    <source>
        <dbReference type="EMBL" id="GAI63483.1"/>
    </source>
</evidence>
<dbReference type="EMBL" id="BARW01001756">
    <property type="protein sequence ID" value="GAI63483.1"/>
    <property type="molecule type" value="Genomic_DNA"/>
</dbReference>
<organism evidence="1">
    <name type="scientific">marine sediment metagenome</name>
    <dbReference type="NCBI Taxonomy" id="412755"/>
    <lineage>
        <taxon>unclassified sequences</taxon>
        <taxon>metagenomes</taxon>
        <taxon>ecological metagenomes</taxon>
    </lineage>
</organism>
<sequence length="59" mass="6606">MNRTKFIQEYLGRGYSLIPLKNNGKEANSSIQIKIALLPSEIRLLKRRGAGTGNPALFF</sequence>
<protein>
    <submittedName>
        <fullName evidence="1">Uncharacterized protein</fullName>
    </submittedName>
</protein>
<reference evidence="1" key="1">
    <citation type="journal article" date="2014" name="Front. Microbiol.">
        <title>High frequency of phylogenetically diverse reductive dehalogenase-homologous genes in deep subseafloor sedimentary metagenomes.</title>
        <authorList>
            <person name="Kawai M."/>
            <person name="Futagami T."/>
            <person name="Toyoda A."/>
            <person name="Takaki Y."/>
            <person name="Nishi S."/>
            <person name="Hori S."/>
            <person name="Arai W."/>
            <person name="Tsubouchi T."/>
            <person name="Morono Y."/>
            <person name="Uchiyama I."/>
            <person name="Ito T."/>
            <person name="Fujiyama A."/>
            <person name="Inagaki F."/>
            <person name="Takami H."/>
        </authorList>
    </citation>
    <scope>NUCLEOTIDE SEQUENCE</scope>
    <source>
        <strain evidence="1">Expedition CK06-06</strain>
    </source>
</reference>
<accession>X1Q5J6</accession>
<comment type="caution">
    <text evidence="1">The sequence shown here is derived from an EMBL/GenBank/DDBJ whole genome shotgun (WGS) entry which is preliminary data.</text>
</comment>